<dbReference type="InterPro" id="IPR029069">
    <property type="entry name" value="HotDog_dom_sf"/>
</dbReference>
<evidence type="ECO:0000256" key="2">
    <source>
        <dbReference type="ARBA" id="ARBA00022801"/>
    </source>
</evidence>
<evidence type="ECO:0000313" key="3">
    <source>
        <dbReference type="EMBL" id="BBO99949.1"/>
    </source>
</evidence>
<dbReference type="AlphaFoldDB" id="A0A809SGH9"/>
<gene>
    <name evidence="3" type="ORF">SFSGTM_06580</name>
</gene>
<dbReference type="Pfam" id="PF13279">
    <property type="entry name" value="4HBT_2"/>
    <property type="match status" value="1"/>
</dbReference>
<evidence type="ECO:0000313" key="4">
    <source>
        <dbReference type="Proteomes" id="UP000463939"/>
    </source>
</evidence>
<protein>
    <submittedName>
        <fullName evidence="3">Tol-pal system-associated acyl-CoA thioesterase</fullName>
    </submittedName>
</protein>
<dbReference type="Gene3D" id="3.10.129.10">
    <property type="entry name" value="Hotdog Thioesterase"/>
    <property type="match status" value="1"/>
</dbReference>
<dbReference type="PANTHER" id="PTHR31793">
    <property type="entry name" value="4-HYDROXYBENZOYL-COA THIOESTERASE FAMILY MEMBER"/>
    <property type="match status" value="1"/>
</dbReference>
<comment type="similarity">
    <text evidence="1">Belongs to the 4-hydroxybenzoyl-CoA thioesterase family.</text>
</comment>
<dbReference type="InterPro" id="IPR014166">
    <property type="entry name" value="Tol-Pal_acyl-CoA_thioesterase"/>
</dbReference>
<reference evidence="4" key="1">
    <citation type="submission" date="2019-11" db="EMBL/GenBank/DDBJ databases">
        <title>Isolation and characterization of a novel species in the genus Sulfuriferula.</title>
        <authorList>
            <person name="Mochizuki J."/>
            <person name="Kojima H."/>
            <person name="Fukui M."/>
        </authorList>
    </citation>
    <scope>NUCLEOTIDE SEQUENCE [LARGE SCALE GENOMIC DNA]</scope>
    <source>
        <strain evidence="4">SGTM</strain>
    </source>
</reference>
<dbReference type="EMBL" id="AP021881">
    <property type="protein sequence ID" value="BBO99949.1"/>
    <property type="molecule type" value="Genomic_DNA"/>
</dbReference>
<dbReference type="Proteomes" id="UP000463939">
    <property type="component" value="Chromosome"/>
</dbReference>
<dbReference type="InterPro" id="IPR006684">
    <property type="entry name" value="YbgC/YbaW"/>
</dbReference>
<accession>A0A809SGH9</accession>
<keyword evidence="4" id="KW-1185">Reference proteome</keyword>
<keyword evidence="2" id="KW-0378">Hydrolase</keyword>
<dbReference type="PANTHER" id="PTHR31793:SF37">
    <property type="entry name" value="ACYL-COA THIOESTER HYDROLASE YBGC"/>
    <property type="match status" value="1"/>
</dbReference>
<dbReference type="NCBIfam" id="TIGR02799">
    <property type="entry name" value="thio_ybgC"/>
    <property type="match status" value="1"/>
</dbReference>
<proteinExistence type="inferred from homology"/>
<evidence type="ECO:0000256" key="1">
    <source>
        <dbReference type="ARBA" id="ARBA00005953"/>
    </source>
</evidence>
<dbReference type="KEGG" id="sniv:SFSGTM_06580"/>
<sequence>MREMNFDWPVRVYYEDTDAAGVVYYANYLKFMERARTEWLRALGVEQTDLLGEHEVVFVVHHVTAKYHQPARFNDALLVETRIQQLTPVRIKFAQRVMRDGVQLVSSEIAVVCVNAMTFKPVKIPQHIIDLLE</sequence>
<dbReference type="PIRSF" id="PIRSF003230">
    <property type="entry name" value="YbgC"/>
    <property type="match status" value="1"/>
</dbReference>
<dbReference type="NCBIfam" id="TIGR00051">
    <property type="entry name" value="YbgC/FadM family acyl-CoA thioesterase"/>
    <property type="match status" value="1"/>
</dbReference>
<dbReference type="FunFam" id="3.10.129.10:FF:000004">
    <property type="entry name" value="Tol-pal system-associated acyl-CoA thioesterase"/>
    <property type="match status" value="1"/>
</dbReference>
<dbReference type="GO" id="GO:0047617">
    <property type="term" value="F:fatty acyl-CoA hydrolase activity"/>
    <property type="evidence" value="ECO:0007669"/>
    <property type="project" value="TreeGrafter"/>
</dbReference>
<name>A0A809SGH9_9PROT</name>
<dbReference type="SUPFAM" id="SSF54637">
    <property type="entry name" value="Thioesterase/thiol ester dehydrase-isomerase"/>
    <property type="match status" value="1"/>
</dbReference>
<dbReference type="CDD" id="cd00586">
    <property type="entry name" value="4HBT"/>
    <property type="match status" value="1"/>
</dbReference>
<dbReference type="InterPro" id="IPR050563">
    <property type="entry name" value="4-hydroxybenzoyl-CoA_TE"/>
</dbReference>
<organism evidence="3 4">
    <name type="scientific">Sulfuriferula nivalis</name>
    <dbReference type="NCBI Taxonomy" id="2675298"/>
    <lineage>
        <taxon>Bacteria</taxon>
        <taxon>Pseudomonadati</taxon>
        <taxon>Pseudomonadota</taxon>
        <taxon>Betaproteobacteria</taxon>
        <taxon>Nitrosomonadales</taxon>
        <taxon>Sulfuricellaceae</taxon>
        <taxon>Sulfuriferula</taxon>
    </lineage>
</organism>